<evidence type="ECO:0000256" key="3">
    <source>
        <dbReference type="ARBA" id="ARBA00022989"/>
    </source>
</evidence>
<feature type="transmembrane region" description="Helical" evidence="5">
    <location>
        <begin position="286"/>
        <end position="308"/>
    </location>
</feature>
<accession>A0A939BPE4</accession>
<evidence type="ECO:0000313" key="7">
    <source>
        <dbReference type="EMBL" id="MBM7556718.1"/>
    </source>
</evidence>
<feature type="coiled-coil region" evidence="6">
    <location>
        <begin position="75"/>
        <end position="105"/>
    </location>
</feature>
<keyword evidence="2 5" id="KW-0812">Transmembrane</keyword>
<organism evidence="7 8">
    <name type="scientific">Halanaerobacter jeridensis</name>
    <dbReference type="NCBI Taxonomy" id="706427"/>
    <lineage>
        <taxon>Bacteria</taxon>
        <taxon>Bacillati</taxon>
        <taxon>Bacillota</taxon>
        <taxon>Clostridia</taxon>
        <taxon>Halanaerobiales</taxon>
        <taxon>Halobacteroidaceae</taxon>
        <taxon>Halanaerobacter</taxon>
    </lineage>
</organism>
<dbReference type="PANTHER" id="PTHR39344">
    <property type="entry name" value="UPF0182 PROTEIN SLL1060"/>
    <property type="match status" value="1"/>
</dbReference>
<evidence type="ECO:0000256" key="2">
    <source>
        <dbReference type="ARBA" id="ARBA00022692"/>
    </source>
</evidence>
<feature type="coiled-coil region" evidence="6">
    <location>
        <begin position="888"/>
        <end position="915"/>
    </location>
</feature>
<feature type="transmembrane region" description="Helical" evidence="5">
    <location>
        <begin position="259"/>
        <end position="281"/>
    </location>
</feature>
<evidence type="ECO:0000256" key="1">
    <source>
        <dbReference type="ARBA" id="ARBA00022475"/>
    </source>
</evidence>
<feature type="transmembrane region" description="Helical" evidence="5">
    <location>
        <begin position="7"/>
        <end position="30"/>
    </location>
</feature>
<dbReference type="Proteomes" id="UP000774000">
    <property type="component" value="Unassembled WGS sequence"/>
</dbReference>
<keyword evidence="6" id="KW-0175">Coiled coil</keyword>
<dbReference type="Pfam" id="PF03699">
    <property type="entry name" value="UPF0182"/>
    <property type="match status" value="1"/>
</dbReference>
<feature type="transmembrane region" description="Helical" evidence="5">
    <location>
        <begin position="173"/>
        <end position="195"/>
    </location>
</feature>
<feature type="transmembrane region" description="Helical" evidence="5">
    <location>
        <begin position="53"/>
        <end position="73"/>
    </location>
</feature>
<comment type="caution">
    <text evidence="7">The sequence shown here is derived from an EMBL/GenBank/DDBJ whole genome shotgun (WGS) entry which is preliminary data.</text>
</comment>
<dbReference type="AlphaFoldDB" id="A0A939BPE4"/>
<comment type="subcellular location">
    <subcellularLocation>
        <location evidence="5">Cell membrane</location>
        <topology evidence="5">Multi-pass membrane protein</topology>
    </subcellularLocation>
</comment>
<reference evidence="7" key="1">
    <citation type="submission" date="2021-01" db="EMBL/GenBank/DDBJ databases">
        <title>Genomic Encyclopedia of Type Strains, Phase IV (KMG-IV): sequencing the most valuable type-strain genomes for metagenomic binning, comparative biology and taxonomic classification.</title>
        <authorList>
            <person name="Goeker M."/>
        </authorList>
    </citation>
    <scope>NUCLEOTIDE SEQUENCE</scope>
    <source>
        <strain evidence="7">DSM 23230</strain>
    </source>
</reference>
<dbReference type="GO" id="GO:0005576">
    <property type="term" value="C:extracellular region"/>
    <property type="evidence" value="ECO:0007669"/>
    <property type="project" value="TreeGrafter"/>
</dbReference>
<name>A0A939BPE4_9FIRM</name>
<protein>
    <recommendedName>
        <fullName evidence="5">UPF0182 protein JOC47_001569</fullName>
    </recommendedName>
</protein>
<sequence length="918" mass="106616">MSKKFKFIFGALVIGFFIISSFLSFGVNLYTDWLWFESANFSSVFKTIISTKILMRLVIWMIFSLFLLLNLYFTKDKVIELLENAEEKQQEEESTVVELNQQENKYTQFLSPQRLNIIYLLISAVIGFVFSSISLDSWKTILKFFNATPFNMTDPLFNNDLSFYIFKLPLFQLGYQLFSFLIILTAIIVGVIYFITSSGNSALRKISSSHKAKNHFSILAALFFAIKAWGYRLDMFNLLYSDRGVAFGASYTDVHAQILALKVLAVVSLVLSLFIVVNIFIKKFKLIAIGVASLIVISILLGSLYPAFVQQYQVEPNELNRETPYIKHNIKHTQQGYNLDKIVEKDFPVSENLSYEKIKNNEATYNNIRLWDPRPLKSTYSQLQEIRSYYTFNDIDVDRYEIDGELRQVMLGARELDQKSFANQSWVNKRLNYTHGFGVAMSPVSEKTPGGAPKFTIKDIPPQSEKIDITEPRIYYGEQTNEYVIVNTKAQEFDYPEGNKNKYTSYQGEGGVKLSNLLRKISFSIKYGTLKLFLNNDITSESQLMFDRNIKQRVKKVAPFLEYDSDPYVVVADGQLYWIQDAYTTSNMYPYSEPQRWGNYIRNSVKVVTNAYSGQMKFYIVDESDPIAQTYKKIFPNLFLTKDKMPQEIKNHLRYPEELFKIQANMYEKYHMKDPKVFYNKEDMWELPKENYAGQSINVEPYYTLMNLPDDKEKERFLTMLPFTPRNKDNMIAWLGGKSDGELIMYRFPKSKLVYGPRQIESRIDQESSISEQLSLWDQRGSSIIRGNLLTIPIDESILYVEPIYLQSDQSKLPELKRIIVAYGDQVVMDTTLDRALLRIFGVENPEEILEEDEQQQNVPIGTLNNQLLNDLISTYEDAQSELKKGNWESYGNKINELEELIDELRENNQIESKEQSQ</sequence>
<comment type="similarity">
    <text evidence="5">Belongs to the UPF0182 family.</text>
</comment>
<evidence type="ECO:0000256" key="5">
    <source>
        <dbReference type="HAMAP-Rule" id="MF_01600"/>
    </source>
</evidence>
<dbReference type="RefSeq" id="WP_204701486.1">
    <property type="nucleotide sequence ID" value="NZ_JAFBDQ010000006.1"/>
</dbReference>
<feature type="transmembrane region" description="Helical" evidence="5">
    <location>
        <begin position="115"/>
        <end position="135"/>
    </location>
</feature>
<keyword evidence="3 5" id="KW-1133">Transmembrane helix</keyword>
<keyword evidence="4 5" id="KW-0472">Membrane</keyword>
<keyword evidence="1 5" id="KW-1003">Cell membrane</keyword>
<feature type="transmembrane region" description="Helical" evidence="5">
    <location>
        <begin position="216"/>
        <end position="233"/>
    </location>
</feature>
<dbReference type="EMBL" id="JAFBDQ010000006">
    <property type="protein sequence ID" value="MBM7556718.1"/>
    <property type="molecule type" value="Genomic_DNA"/>
</dbReference>
<proteinExistence type="inferred from homology"/>
<evidence type="ECO:0000256" key="4">
    <source>
        <dbReference type="ARBA" id="ARBA00023136"/>
    </source>
</evidence>
<keyword evidence="8" id="KW-1185">Reference proteome</keyword>
<evidence type="ECO:0000256" key="6">
    <source>
        <dbReference type="SAM" id="Coils"/>
    </source>
</evidence>
<dbReference type="HAMAP" id="MF_01600">
    <property type="entry name" value="UPF0182"/>
    <property type="match status" value="1"/>
</dbReference>
<dbReference type="PANTHER" id="PTHR39344:SF1">
    <property type="entry name" value="UPF0182 PROTEIN SLL1060"/>
    <property type="match status" value="1"/>
</dbReference>
<dbReference type="GO" id="GO:0005886">
    <property type="term" value="C:plasma membrane"/>
    <property type="evidence" value="ECO:0007669"/>
    <property type="project" value="UniProtKB-SubCell"/>
</dbReference>
<dbReference type="InterPro" id="IPR005372">
    <property type="entry name" value="UPF0182"/>
</dbReference>
<evidence type="ECO:0000313" key="8">
    <source>
        <dbReference type="Proteomes" id="UP000774000"/>
    </source>
</evidence>
<gene>
    <name evidence="7" type="ORF">JOC47_001569</name>
</gene>